<dbReference type="RefSeq" id="WP_078762306.1">
    <property type="nucleotide sequence ID" value="NZ_FUWS01000007.1"/>
</dbReference>
<evidence type="ECO:0000256" key="5">
    <source>
        <dbReference type="SAM" id="MobiDB-lite"/>
    </source>
</evidence>
<dbReference type="PANTHER" id="PTHR30055">
    <property type="entry name" value="HTH-TYPE TRANSCRIPTIONAL REGULATOR RUTR"/>
    <property type="match status" value="1"/>
</dbReference>
<dbReference type="PROSITE" id="PS01081">
    <property type="entry name" value="HTH_TETR_1"/>
    <property type="match status" value="1"/>
</dbReference>
<dbReference type="GO" id="GO:0000976">
    <property type="term" value="F:transcription cis-regulatory region binding"/>
    <property type="evidence" value="ECO:0007669"/>
    <property type="project" value="TreeGrafter"/>
</dbReference>
<protein>
    <submittedName>
        <fullName evidence="7">Transcriptional regulator, TetR family</fullName>
    </submittedName>
</protein>
<dbReference type="PROSITE" id="PS50977">
    <property type="entry name" value="HTH_TETR_2"/>
    <property type="match status" value="1"/>
</dbReference>
<dbReference type="InterPro" id="IPR001647">
    <property type="entry name" value="HTH_TetR"/>
</dbReference>
<dbReference type="InterPro" id="IPR023772">
    <property type="entry name" value="DNA-bd_HTH_TetR-type_CS"/>
</dbReference>
<evidence type="ECO:0000313" key="7">
    <source>
        <dbReference type="EMBL" id="SKA19841.1"/>
    </source>
</evidence>
<evidence type="ECO:0000259" key="6">
    <source>
        <dbReference type="PROSITE" id="PS50977"/>
    </source>
</evidence>
<keyword evidence="2 4" id="KW-0238">DNA-binding</keyword>
<dbReference type="InterPro" id="IPR041478">
    <property type="entry name" value="TetR_C_27"/>
</dbReference>
<dbReference type="OrthoDB" id="4709704at2"/>
<dbReference type="EMBL" id="FUWS01000007">
    <property type="protein sequence ID" value="SKA19841.1"/>
    <property type="molecule type" value="Genomic_DNA"/>
</dbReference>
<feature type="DNA-binding region" description="H-T-H motif" evidence="4">
    <location>
        <begin position="37"/>
        <end position="56"/>
    </location>
</feature>
<dbReference type="SUPFAM" id="SSF46689">
    <property type="entry name" value="Homeodomain-like"/>
    <property type="match status" value="1"/>
</dbReference>
<dbReference type="InterPro" id="IPR009057">
    <property type="entry name" value="Homeodomain-like_sf"/>
</dbReference>
<dbReference type="PRINTS" id="PR00455">
    <property type="entry name" value="HTHTETR"/>
</dbReference>
<feature type="compositionally biased region" description="Basic and acidic residues" evidence="5">
    <location>
        <begin position="212"/>
        <end position="221"/>
    </location>
</feature>
<dbReference type="Pfam" id="PF17935">
    <property type="entry name" value="TetR_C_27"/>
    <property type="match status" value="1"/>
</dbReference>
<evidence type="ECO:0000256" key="1">
    <source>
        <dbReference type="ARBA" id="ARBA00023015"/>
    </source>
</evidence>
<keyword evidence="1" id="KW-0805">Transcription regulation</keyword>
<evidence type="ECO:0000256" key="3">
    <source>
        <dbReference type="ARBA" id="ARBA00023163"/>
    </source>
</evidence>
<dbReference type="InterPro" id="IPR050109">
    <property type="entry name" value="HTH-type_TetR-like_transc_reg"/>
</dbReference>
<dbReference type="Gene3D" id="1.10.10.60">
    <property type="entry name" value="Homeodomain-like"/>
    <property type="match status" value="1"/>
</dbReference>
<accession>A0A1T4RW77</accession>
<gene>
    <name evidence="7" type="ORF">SAMN02745673_03016</name>
</gene>
<dbReference type="PANTHER" id="PTHR30055:SF234">
    <property type="entry name" value="HTH-TYPE TRANSCRIPTIONAL REGULATOR BETI"/>
    <property type="match status" value="1"/>
</dbReference>
<dbReference type="Proteomes" id="UP000190637">
    <property type="component" value="Unassembled WGS sequence"/>
</dbReference>
<feature type="domain" description="HTH tetR-type" evidence="6">
    <location>
        <begin position="14"/>
        <end position="74"/>
    </location>
</feature>
<dbReference type="STRING" id="1122192.SAMN02745673_03016"/>
<dbReference type="InterPro" id="IPR036271">
    <property type="entry name" value="Tet_transcr_reg_TetR-rel_C_sf"/>
</dbReference>
<dbReference type="SUPFAM" id="SSF48498">
    <property type="entry name" value="Tetracyclin repressor-like, C-terminal domain"/>
    <property type="match status" value="1"/>
</dbReference>
<reference evidence="7 8" key="1">
    <citation type="submission" date="2017-02" db="EMBL/GenBank/DDBJ databases">
        <authorList>
            <person name="Peterson S.W."/>
        </authorList>
    </citation>
    <scope>NUCLEOTIDE SEQUENCE [LARGE SCALE GENOMIC DNA]</scope>
    <source>
        <strain evidence="7 8">DSM 45154</strain>
    </source>
</reference>
<proteinExistence type="predicted"/>
<keyword evidence="8" id="KW-1185">Reference proteome</keyword>
<evidence type="ECO:0000313" key="8">
    <source>
        <dbReference type="Proteomes" id="UP000190637"/>
    </source>
</evidence>
<dbReference type="Gene3D" id="1.10.357.10">
    <property type="entry name" value="Tetracycline Repressor, domain 2"/>
    <property type="match status" value="1"/>
</dbReference>
<evidence type="ECO:0000256" key="2">
    <source>
        <dbReference type="ARBA" id="ARBA00023125"/>
    </source>
</evidence>
<dbReference type="GO" id="GO:0003700">
    <property type="term" value="F:DNA-binding transcription factor activity"/>
    <property type="evidence" value="ECO:0007669"/>
    <property type="project" value="TreeGrafter"/>
</dbReference>
<organism evidence="7 8">
    <name type="scientific">Marinactinospora thermotolerans DSM 45154</name>
    <dbReference type="NCBI Taxonomy" id="1122192"/>
    <lineage>
        <taxon>Bacteria</taxon>
        <taxon>Bacillati</taxon>
        <taxon>Actinomycetota</taxon>
        <taxon>Actinomycetes</taxon>
        <taxon>Streptosporangiales</taxon>
        <taxon>Nocardiopsidaceae</taxon>
        <taxon>Marinactinospora</taxon>
    </lineage>
</organism>
<feature type="region of interest" description="Disordered" evidence="5">
    <location>
        <begin position="212"/>
        <end position="234"/>
    </location>
</feature>
<sequence length="234" mass="24848">MPKISAPTIAAHRAQIRGRILDAVATLTRSQGIDEISMTEVASAAGITRTALYNYFPDKAALLLAFTEQVTTGFVRRYQRELPHGAGAAERLSVFIRFQLEGIVEHPHPAAAELGASLGPDAYQALAEHVAPMQRLMVEILREGAESGEFADLPAEATAKLVFAMIGAQRVPLLHGGTGFDDAHALVTTFTLRALGVASSTAERAVRDAIGRNKGAHEESGPVRAHRAGPPSAQ</sequence>
<keyword evidence="3" id="KW-0804">Transcription</keyword>
<dbReference type="AlphaFoldDB" id="A0A1T4RW77"/>
<name>A0A1T4RW77_9ACTN</name>
<dbReference type="Pfam" id="PF00440">
    <property type="entry name" value="TetR_N"/>
    <property type="match status" value="1"/>
</dbReference>
<evidence type="ECO:0000256" key="4">
    <source>
        <dbReference type="PROSITE-ProRule" id="PRU00335"/>
    </source>
</evidence>